<evidence type="ECO:0000313" key="3">
    <source>
        <dbReference type="Proteomes" id="UP001494902"/>
    </source>
</evidence>
<organism evidence="2 3">
    <name type="scientific">Pseudonocardia nematodicida</name>
    <dbReference type="NCBI Taxonomy" id="1206997"/>
    <lineage>
        <taxon>Bacteria</taxon>
        <taxon>Bacillati</taxon>
        <taxon>Actinomycetota</taxon>
        <taxon>Actinomycetes</taxon>
        <taxon>Pseudonocardiales</taxon>
        <taxon>Pseudonocardiaceae</taxon>
        <taxon>Pseudonocardia</taxon>
    </lineage>
</organism>
<evidence type="ECO:0000256" key="1">
    <source>
        <dbReference type="SAM" id="MobiDB-lite"/>
    </source>
</evidence>
<name>A0ABV1KGE5_9PSEU</name>
<gene>
    <name evidence="2" type="ORF">WIS52_23880</name>
</gene>
<feature type="compositionally biased region" description="Pro residues" evidence="1">
    <location>
        <begin position="444"/>
        <end position="453"/>
    </location>
</feature>
<dbReference type="Gene3D" id="3.40.50.10490">
    <property type="entry name" value="Glucose-6-phosphate isomerase like protein, domain 1"/>
    <property type="match status" value="1"/>
</dbReference>
<feature type="region of interest" description="Disordered" evidence="1">
    <location>
        <begin position="317"/>
        <end position="398"/>
    </location>
</feature>
<reference evidence="2 3" key="1">
    <citation type="submission" date="2024-03" db="EMBL/GenBank/DDBJ databases">
        <title>Draft genome sequence of Pseudonocardia nematodicida JCM 31783.</title>
        <authorList>
            <person name="Butdee W."/>
            <person name="Duangmal K."/>
        </authorList>
    </citation>
    <scope>NUCLEOTIDE SEQUENCE [LARGE SCALE GENOMIC DNA]</scope>
    <source>
        <strain evidence="2 3">JCM 31783</strain>
    </source>
</reference>
<feature type="compositionally biased region" description="Basic and acidic residues" evidence="1">
    <location>
        <begin position="331"/>
        <end position="353"/>
    </location>
</feature>
<sequence>MSDIGRGGDGADLGSAAAGGPGRDEAGSSPAPVRVLLSGEPFAGAAARIAAELSGEIVASRLTDGDPSVWGPAAAGRTGWTGLARASRPLTGQIAALRERFAVSGAHRVLLVGTPDAVAAARLVAASSDGPGGTTRLTALDSADPVQVAEALSGELDETVLVVADPTGRDPVVGAVRHVVGSALADEVGPDTLAARTVHLTEPGSPLDTPDPDGTVVVTLDADVPGRFGALGPLGLVPAGLAGADVGGLLADAVAAETTVAADDEDNPALALAGALAAARGSVLALRDEDRSPAVTAWLAPLLTAAGLVAVPAAPDEHVPGVAAPPPPGSGHDHRPGPEPRQDRHQPEPEPRSPGDTGASAAPLGDDDPGTAPPDVVEVHADGIGAPPEPGRGAIRTDAGPGATIVLWQAATALAARVLGTDVFAPAPPTPVTNPAGTGGPDRPAGPPSPSPYDEPSFVDGGVAVHAGDWLPSDVDTVAGAIDALAGAVRDDGGHLAVSAWLDPESDASVAVLRGPLTRRLGLPVAFGWAPGCRSGDTGAPDRAAHCHLTGGGLDPFGDGTPGGPDLFGDGPGGPDPTIDPATGTTHDPSGAGTAPEPAGLDSLHAAQALAVVADQRRRGRPVLRLHLTDRLTGLVTLARAVQD</sequence>
<keyword evidence="3" id="KW-1185">Reference proteome</keyword>
<dbReference type="InterPro" id="IPR046348">
    <property type="entry name" value="SIS_dom_sf"/>
</dbReference>
<dbReference type="RefSeq" id="WP_349300597.1">
    <property type="nucleotide sequence ID" value="NZ_JBEDNQ010000011.1"/>
</dbReference>
<feature type="region of interest" description="Disordered" evidence="1">
    <location>
        <begin position="1"/>
        <end position="32"/>
    </location>
</feature>
<proteinExistence type="predicted"/>
<comment type="caution">
    <text evidence="2">The sequence shown here is derived from an EMBL/GenBank/DDBJ whole genome shotgun (WGS) entry which is preliminary data.</text>
</comment>
<dbReference type="Proteomes" id="UP001494902">
    <property type="component" value="Unassembled WGS sequence"/>
</dbReference>
<accession>A0ABV1KGE5</accession>
<dbReference type="EMBL" id="JBEDNQ010000011">
    <property type="protein sequence ID" value="MEQ3553523.1"/>
    <property type="molecule type" value="Genomic_DNA"/>
</dbReference>
<evidence type="ECO:0008006" key="4">
    <source>
        <dbReference type="Google" id="ProtNLM"/>
    </source>
</evidence>
<feature type="region of interest" description="Disordered" evidence="1">
    <location>
        <begin position="427"/>
        <end position="459"/>
    </location>
</feature>
<feature type="compositionally biased region" description="Low complexity" evidence="1">
    <location>
        <begin position="576"/>
        <end position="586"/>
    </location>
</feature>
<feature type="region of interest" description="Disordered" evidence="1">
    <location>
        <begin position="555"/>
        <end position="600"/>
    </location>
</feature>
<feature type="compositionally biased region" description="Gly residues" evidence="1">
    <location>
        <begin position="1"/>
        <end position="21"/>
    </location>
</feature>
<dbReference type="SUPFAM" id="SSF53697">
    <property type="entry name" value="SIS domain"/>
    <property type="match status" value="1"/>
</dbReference>
<evidence type="ECO:0000313" key="2">
    <source>
        <dbReference type="EMBL" id="MEQ3553523.1"/>
    </source>
</evidence>
<protein>
    <recommendedName>
        <fullName evidence="4">Glucose-6-phosphate isomerase</fullName>
    </recommendedName>
</protein>